<dbReference type="InterPro" id="IPR008969">
    <property type="entry name" value="CarboxyPept-like_regulatory"/>
</dbReference>
<organism evidence="2 3">
    <name type="scientific">Archangium minus</name>
    <dbReference type="NCBI Taxonomy" id="83450"/>
    <lineage>
        <taxon>Bacteria</taxon>
        <taxon>Pseudomonadati</taxon>
        <taxon>Myxococcota</taxon>
        <taxon>Myxococcia</taxon>
        <taxon>Myxococcales</taxon>
        <taxon>Cystobacterineae</taxon>
        <taxon>Archangiaceae</taxon>
        <taxon>Archangium</taxon>
    </lineage>
</organism>
<dbReference type="EMBL" id="CP043494">
    <property type="protein sequence ID" value="WNG43497.1"/>
    <property type="molecule type" value="Genomic_DNA"/>
</dbReference>
<dbReference type="Gene3D" id="2.60.40.1120">
    <property type="entry name" value="Carboxypeptidase-like, regulatory domain"/>
    <property type="match status" value="1"/>
</dbReference>
<sequence>MARHAISAPDIPSDCPLLDGGGPGRRLSGRRHARADTPSMQGGKMKKHWAVVLPLLVIGCTPEDSDGDGIADGVREPDSVTVVAPANPKGTVSGQVLNTRLEPLSEASVVLTIGSATAEKPFTTQTDAAGNFMLANVPAGSEVLVTISKAGYATLRATATVPSTAGNIPINNGNANIGAVALTETKSSVSFSLVTPSGQPASGAQAYLEASPAGTIAFNGGTAAAVSSVVVSAKADALGVVTFSNVPAPAELARIGGVGEAAGGYHLWVDPVDVNEDGIFDSAGHDEKISASDLLTYGGSRLIRMSAPRNDGGGEGSVSGFQLVATNVPSLNYVKLADTDPQKAQMELQKKPVRNLVRPGQPIYLGFSQPVMKDSLLAILTDELGRESLNLTVTPSATGDVYTLTPLSSQIREGLEYNLILRATSAYDGTVKTWKGYFLSGDPKTPRPLQIASVVYKDGTTGTPGTLEPGECLILTFNQTVIPTPATVTTVQLDAVITSGDTTQSFKVNPAAPPSSNVCFGETTTKYPIDFANFNEATSRFFFTYGVATSTLPPINVSAGNVRVKADFTRYQSVDPSLYFETAWGGPVPSTTSLEAPLTKL</sequence>
<dbReference type="Pfam" id="PF13620">
    <property type="entry name" value="CarboxypepD_reg"/>
    <property type="match status" value="1"/>
</dbReference>
<accession>A0ABY9WL30</accession>
<name>A0ABY9WL30_9BACT</name>
<evidence type="ECO:0000313" key="2">
    <source>
        <dbReference type="EMBL" id="WNG43497.1"/>
    </source>
</evidence>
<keyword evidence="3" id="KW-1185">Reference proteome</keyword>
<reference evidence="2 3" key="1">
    <citation type="submission" date="2019-08" db="EMBL/GenBank/DDBJ databases">
        <title>Archangium and Cystobacter genomes.</title>
        <authorList>
            <person name="Chen I.-C.K."/>
            <person name="Wielgoss S."/>
        </authorList>
    </citation>
    <scope>NUCLEOTIDE SEQUENCE [LARGE SCALE GENOMIC DNA]</scope>
    <source>
        <strain evidence="2 3">Cbm 6</strain>
    </source>
</reference>
<evidence type="ECO:0000313" key="3">
    <source>
        <dbReference type="Proteomes" id="UP001611383"/>
    </source>
</evidence>
<feature type="region of interest" description="Disordered" evidence="1">
    <location>
        <begin position="1"/>
        <end position="42"/>
    </location>
</feature>
<gene>
    <name evidence="2" type="ORF">F0U60_04840</name>
</gene>
<protein>
    <submittedName>
        <fullName evidence="2">Carboxypeptidase regulatory-like domain-containing protein</fullName>
    </submittedName>
</protein>
<evidence type="ECO:0000256" key="1">
    <source>
        <dbReference type="SAM" id="MobiDB-lite"/>
    </source>
</evidence>
<dbReference type="Proteomes" id="UP001611383">
    <property type="component" value="Chromosome"/>
</dbReference>
<dbReference type="SUPFAM" id="SSF49464">
    <property type="entry name" value="Carboxypeptidase regulatory domain-like"/>
    <property type="match status" value="1"/>
</dbReference>
<proteinExistence type="predicted"/>